<reference evidence="1 2" key="1">
    <citation type="submission" date="2018-05" db="EMBL/GenBank/DDBJ databases">
        <title>Leucothrix arctica sp. nov., isolated from Arctic seawater.</title>
        <authorList>
            <person name="Choi A."/>
            <person name="Baek K."/>
        </authorList>
    </citation>
    <scope>NUCLEOTIDE SEQUENCE [LARGE SCALE GENOMIC DNA]</scope>
    <source>
        <strain evidence="1 2">JCM 18388</strain>
    </source>
</reference>
<sequence length="138" mass="15024">MAPFLGIGGYGLMDLYMTNREDAKYYKLVPKGECKPVQDACEVEGRGLTLHIRFNEAPESGKPLPVTVTSATRLDDVALSIVSNGNESQAVGAGHDEYRKLWNTLPIMPQLDAGNTILRLAISEDGHMHLGEVSLVIN</sequence>
<comment type="caution">
    <text evidence="1">The sequence shown here is derived from an EMBL/GenBank/DDBJ whole genome shotgun (WGS) entry which is preliminary data.</text>
</comment>
<name>A0A317CML4_9GAMM</name>
<dbReference type="EMBL" id="QGKM01000008">
    <property type="protein sequence ID" value="PWQ99776.1"/>
    <property type="molecule type" value="Genomic_DNA"/>
</dbReference>
<dbReference type="Proteomes" id="UP000245539">
    <property type="component" value="Unassembled WGS sequence"/>
</dbReference>
<organism evidence="1 2">
    <name type="scientific">Leucothrix pacifica</name>
    <dbReference type="NCBI Taxonomy" id="1247513"/>
    <lineage>
        <taxon>Bacteria</taxon>
        <taxon>Pseudomonadati</taxon>
        <taxon>Pseudomonadota</taxon>
        <taxon>Gammaproteobacteria</taxon>
        <taxon>Thiotrichales</taxon>
        <taxon>Thiotrichaceae</taxon>
        <taxon>Leucothrix</taxon>
    </lineage>
</organism>
<accession>A0A317CML4</accession>
<keyword evidence="2" id="KW-1185">Reference proteome</keyword>
<dbReference type="AlphaFoldDB" id="A0A317CML4"/>
<gene>
    <name evidence="1" type="ORF">DKW60_04690</name>
</gene>
<evidence type="ECO:0000313" key="1">
    <source>
        <dbReference type="EMBL" id="PWQ99776.1"/>
    </source>
</evidence>
<protein>
    <submittedName>
        <fullName evidence="1">Uncharacterized protein</fullName>
    </submittedName>
</protein>
<evidence type="ECO:0000313" key="2">
    <source>
        <dbReference type="Proteomes" id="UP000245539"/>
    </source>
</evidence>
<dbReference type="OrthoDB" id="5623789at2"/>
<proteinExistence type="predicted"/>
<dbReference type="RefSeq" id="WP_109836510.1">
    <property type="nucleotide sequence ID" value="NZ_QGKM01000008.1"/>
</dbReference>